<dbReference type="InterPro" id="IPR000719">
    <property type="entry name" value="Prot_kinase_dom"/>
</dbReference>
<dbReference type="HOGENOM" id="CLU_000288_7_34_1"/>
<evidence type="ECO:0000259" key="1">
    <source>
        <dbReference type="PROSITE" id="PS50011"/>
    </source>
</evidence>
<dbReference type="SUPFAM" id="SSF56112">
    <property type="entry name" value="Protein kinase-like (PK-like)"/>
    <property type="match status" value="1"/>
</dbReference>
<sequence>MAVIFKELVYAEIHKAEELAEHKIQDDKEKQYEFIKQTILADKGLTSGEKSFAIKLVNKKIDKYKVRENKGERRICEICQAKCLATLYCEYCVRNYLKAQFSNWTSENDNIDNLIRECQMETLKPDNIVEWIPYDDLESIDYLTENGGSKIYKALWVDGYYDEWDFKENQLKRIGGKPDVVLKKLENVEKANKNWIDEAKSYLNISSNYGEILTCYGLTKDPSDGNYMLVMNKSHLNLREYLKHKHNEITWRERIQITDNIIYALSRIHKEGSIHKNLHSGNILFNLTSQLFYISDFGFRGPADRPSNSIYGNLPYLAPEIIAGKEVTFASDIYSIGILMWEISSGKPPFIYHEDDHFLAINIINGIRPKIESGIPLEYKKLMMQCWDADPRRRPNLGELINKIFEMRKHCRNISNDSNSNKKNKSMIKKFIRKLKVFQPKTNNILEISETSNLDETNYKLFTSKVYAFENFSEPRNGTEEEQEEFHNQPYNFSISNNVDDDILNMMQSSSIFKGSKKKLSKVPQINSNKDFQVDYYRRKTIQQTKNVDIEDEHEIYNDPNLHSEDQDELEIPWIV</sequence>
<protein>
    <submittedName>
        <fullName evidence="2">Ipl1p</fullName>
    </submittedName>
</protein>
<comment type="caution">
    <text evidence="2">The sequence shown here is derived from an EMBL/GenBank/DDBJ whole genome shotgun (WGS) entry which is preliminary data.</text>
</comment>
<dbReference type="OrthoDB" id="2336955at2759"/>
<dbReference type="InterPro" id="IPR001245">
    <property type="entry name" value="Ser-Thr/Tyr_kinase_cat_dom"/>
</dbReference>
<dbReference type="EMBL" id="JEMT01008932">
    <property type="protein sequence ID" value="EXX78581.1"/>
    <property type="molecule type" value="Genomic_DNA"/>
</dbReference>
<dbReference type="Proteomes" id="UP000022910">
    <property type="component" value="Unassembled WGS sequence"/>
</dbReference>
<evidence type="ECO:0000313" key="3">
    <source>
        <dbReference type="Proteomes" id="UP000022910"/>
    </source>
</evidence>
<dbReference type="InterPro" id="IPR011009">
    <property type="entry name" value="Kinase-like_dom_sf"/>
</dbReference>
<dbReference type="PROSITE" id="PS50011">
    <property type="entry name" value="PROTEIN_KINASE_DOM"/>
    <property type="match status" value="1"/>
</dbReference>
<dbReference type="GO" id="GO:0004672">
    <property type="term" value="F:protein kinase activity"/>
    <property type="evidence" value="ECO:0007669"/>
    <property type="project" value="InterPro"/>
</dbReference>
<keyword evidence="3" id="KW-1185">Reference proteome</keyword>
<reference evidence="2 3" key="1">
    <citation type="submission" date="2014-02" db="EMBL/GenBank/DDBJ databases">
        <title>Single nucleus genome sequencing reveals high similarity among nuclei of an endomycorrhizal fungus.</title>
        <authorList>
            <person name="Lin K."/>
            <person name="Geurts R."/>
            <person name="Zhang Z."/>
            <person name="Limpens E."/>
            <person name="Saunders D.G."/>
            <person name="Mu D."/>
            <person name="Pang E."/>
            <person name="Cao H."/>
            <person name="Cha H."/>
            <person name="Lin T."/>
            <person name="Zhou Q."/>
            <person name="Shang Y."/>
            <person name="Li Y."/>
            <person name="Ivanov S."/>
            <person name="Sharma T."/>
            <person name="Velzen R.V."/>
            <person name="Ruijter N.D."/>
            <person name="Aanen D.K."/>
            <person name="Win J."/>
            <person name="Kamoun S."/>
            <person name="Bisseling T."/>
            <person name="Huang S."/>
        </authorList>
    </citation>
    <scope>NUCLEOTIDE SEQUENCE [LARGE SCALE GENOMIC DNA]</scope>
    <source>
        <strain evidence="3">DAOM197198w</strain>
    </source>
</reference>
<dbReference type="Gene3D" id="1.10.510.10">
    <property type="entry name" value="Transferase(Phosphotransferase) domain 1"/>
    <property type="match status" value="1"/>
</dbReference>
<dbReference type="GO" id="GO:0005524">
    <property type="term" value="F:ATP binding"/>
    <property type="evidence" value="ECO:0007669"/>
    <property type="project" value="InterPro"/>
</dbReference>
<dbReference type="Pfam" id="PF07714">
    <property type="entry name" value="PK_Tyr_Ser-Thr"/>
    <property type="match status" value="1"/>
</dbReference>
<feature type="domain" description="Protein kinase" evidence="1">
    <location>
        <begin position="137"/>
        <end position="406"/>
    </location>
</feature>
<dbReference type="SMR" id="A0A015M0T7"/>
<dbReference type="GO" id="GO:0005737">
    <property type="term" value="C:cytoplasm"/>
    <property type="evidence" value="ECO:0007669"/>
    <property type="project" value="TreeGrafter"/>
</dbReference>
<dbReference type="PANTHER" id="PTHR23257">
    <property type="entry name" value="SERINE-THREONINE PROTEIN KINASE"/>
    <property type="match status" value="1"/>
</dbReference>
<accession>A0A015M0T7</accession>
<dbReference type="AlphaFoldDB" id="A0A015M0T7"/>
<proteinExistence type="predicted"/>
<dbReference type="GO" id="GO:0007165">
    <property type="term" value="P:signal transduction"/>
    <property type="evidence" value="ECO:0007669"/>
    <property type="project" value="TreeGrafter"/>
</dbReference>
<dbReference type="PANTHER" id="PTHR23257:SF974">
    <property type="entry name" value="RECEPTOR-INTERACTING SERINE_THREONINE-PROTEIN KINASE 3"/>
    <property type="match status" value="1"/>
</dbReference>
<dbReference type="InterPro" id="IPR050167">
    <property type="entry name" value="Ser_Thr_protein_kinase"/>
</dbReference>
<organism evidence="2 3">
    <name type="scientific">Rhizophagus irregularis (strain DAOM 197198w)</name>
    <name type="common">Glomus intraradices</name>
    <dbReference type="NCBI Taxonomy" id="1432141"/>
    <lineage>
        <taxon>Eukaryota</taxon>
        <taxon>Fungi</taxon>
        <taxon>Fungi incertae sedis</taxon>
        <taxon>Mucoromycota</taxon>
        <taxon>Glomeromycotina</taxon>
        <taxon>Glomeromycetes</taxon>
        <taxon>Glomerales</taxon>
        <taxon>Glomeraceae</taxon>
        <taxon>Rhizophagus</taxon>
    </lineage>
</organism>
<gene>
    <name evidence="2" type="ORF">RirG_013670</name>
</gene>
<evidence type="ECO:0000313" key="2">
    <source>
        <dbReference type="EMBL" id="EXX78581.1"/>
    </source>
</evidence>
<name>A0A015M0T7_RHIIW</name>